<proteinExistence type="predicted"/>
<dbReference type="Pfam" id="PF12833">
    <property type="entry name" value="HTH_18"/>
    <property type="match status" value="1"/>
</dbReference>
<keyword evidence="6" id="KW-1185">Reference proteome</keyword>
<dbReference type="Gene3D" id="1.10.10.60">
    <property type="entry name" value="Homeodomain-like"/>
    <property type="match status" value="2"/>
</dbReference>
<evidence type="ECO:0000256" key="3">
    <source>
        <dbReference type="ARBA" id="ARBA00023163"/>
    </source>
</evidence>
<feature type="domain" description="HTH araC/xylS-type" evidence="4">
    <location>
        <begin position="197"/>
        <end position="294"/>
    </location>
</feature>
<evidence type="ECO:0000256" key="1">
    <source>
        <dbReference type="ARBA" id="ARBA00023015"/>
    </source>
</evidence>
<dbReference type="PROSITE" id="PS01124">
    <property type="entry name" value="HTH_ARAC_FAMILY_2"/>
    <property type="match status" value="1"/>
</dbReference>
<evidence type="ECO:0000259" key="4">
    <source>
        <dbReference type="PROSITE" id="PS01124"/>
    </source>
</evidence>
<reference evidence="5 6" key="1">
    <citation type="submission" date="2017-10" db="EMBL/GenBank/DDBJ databases">
        <title>Draft genome sequences of strains TRE 1, TRE 9, TRE H and TRI 7, isolated from tamarins, belonging to four potential novel Bifidobacterium species.</title>
        <authorList>
            <person name="Mattarelli P."/>
            <person name="Modesto M."/>
            <person name="Puglisi E."/>
            <person name="Morelli L."/>
            <person name="Spezio C."/>
            <person name="Bonetti A."/>
            <person name="Sandri C."/>
        </authorList>
    </citation>
    <scope>NUCLEOTIDE SEQUENCE [LARGE SCALE GENOMIC DNA]</scope>
    <source>
        <strain evidence="6">TRI7</strain>
    </source>
</reference>
<dbReference type="InterPro" id="IPR037923">
    <property type="entry name" value="HTH-like"/>
</dbReference>
<protein>
    <submittedName>
        <fullName evidence="5">AraC family transcriptional regulator</fullName>
    </submittedName>
</protein>
<dbReference type="GO" id="GO:0003700">
    <property type="term" value="F:DNA-binding transcription factor activity"/>
    <property type="evidence" value="ECO:0007669"/>
    <property type="project" value="InterPro"/>
</dbReference>
<dbReference type="SUPFAM" id="SSF46689">
    <property type="entry name" value="Homeodomain-like"/>
    <property type="match status" value="2"/>
</dbReference>
<dbReference type="OrthoDB" id="3186094at2"/>
<dbReference type="SUPFAM" id="SSF51215">
    <property type="entry name" value="Regulatory protein AraC"/>
    <property type="match status" value="1"/>
</dbReference>
<dbReference type="Proteomes" id="UP000231451">
    <property type="component" value="Unassembled WGS sequence"/>
</dbReference>
<dbReference type="InterPro" id="IPR003313">
    <property type="entry name" value="AraC-bd"/>
</dbReference>
<dbReference type="Pfam" id="PF02311">
    <property type="entry name" value="AraC_binding"/>
    <property type="match status" value="1"/>
</dbReference>
<name>A0A2M9HC75_9BIFI</name>
<gene>
    <name evidence="5" type="ORF">CSQ87_10450</name>
</gene>
<dbReference type="RefSeq" id="WP_100513818.1">
    <property type="nucleotide sequence ID" value="NZ_PEBK01000014.1"/>
</dbReference>
<dbReference type="AlphaFoldDB" id="A0A2M9HC75"/>
<dbReference type="EMBL" id="PEBK01000014">
    <property type="protein sequence ID" value="PJM74414.1"/>
    <property type="molecule type" value="Genomic_DNA"/>
</dbReference>
<keyword evidence="3" id="KW-0804">Transcription</keyword>
<dbReference type="SMART" id="SM00342">
    <property type="entry name" value="HTH_ARAC"/>
    <property type="match status" value="1"/>
</dbReference>
<dbReference type="Gene3D" id="2.60.120.10">
    <property type="entry name" value="Jelly Rolls"/>
    <property type="match status" value="1"/>
</dbReference>
<dbReference type="InterPro" id="IPR014710">
    <property type="entry name" value="RmlC-like_jellyroll"/>
</dbReference>
<dbReference type="InterPro" id="IPR018060">
    <property type="entry name" value="HTH_AraC"/>
</dbReference>
<dbReference type="InterPro" id="IPR009057">
    <property type="entry name" value="Homeodomain-like_sf"/>
</dbReference>
<dbReference type="PANTHER" id="PTHR43280">
    <property type="entry name" value="ARAC-FAMILY TRANSCRIPTIONAL REGULATOR"/>
    <property type="match status" value="1"/>
</dbReference>
<evidence type="ECO:0000256" key="2">
    <source>
        <dbReference type="ARBA" id="ARBA00023125"/>
    </source>
</evidence>
<dbReference type="GO" id="GO:0043565">
    <property type="term" value="F:sequence-specific DNA binding"/>
    <property type="evidence" value="ECO:0007669"/>
    <property type="project" value="InterPro"/>
</dbReference>
<keyword evidence="2" id="KW-0238">DNA-binding</keyword>
<sequence>MTSIQQTQQLHQVREDRPQRAVIVNEMISDRFEIYHVDSQVIEHAQLHYHDFHEINLVLQGTGLFHLGGSEYTTEAGTVTFAHSNDLHNIVRQSSQYYERAYIYVREQFLKSRSTPHTNLNACFESNGKPTSRVIKMDPADLRRHIDLLDQEPDDSYGSDLEYERKFLDFMVDLNRAVADGGTDVVPHSKPMSALITNVMEYISEHLNDDLSLDAIADRFFINKYYLSRQFKKSTGLNLHEFIVKKRLLKSKELLRSYGSAQNIYKQCGFSSYTHFLRCFKQEFHMTTKEFLRESDNAGVVHFAPHE</sequence>
<organism evidence="5 6">
    <name type="scientific">Bifidobacterium simiarum</name>
    <dbReference type="NCBI Taxonomy" id="2045441"/>
    <lineage>
        <taxon>Bacteria</taxon>
        <taxon>Bacillati</taxon>
        <taxon>Actinomycetota</taxon>
        <taxon>Actinomycetes</taxon>
        <taxon>Bifidobacteriales</taxon>
        <taxon>Bifidobacteriaceae</taxon>
        <taxon>Bifidobacterium</taxon>
    </lineage>
</organism>
<evidence type="ECO:0000313" key="5">
    <source>
        <dbReference type="EMBL" id="PJM74414.1"/>
    </source>
</evidence>
<comment type="caution">
    <text evidence="5">The sequence shown here is derived from an EMBL/GenBank/DDBJ whole genome shotgun (WGS) entry which is preliminary data.</text>
</comment>
<keyword evidence="1" id="KW-0805">Transcription regulation</keyword>
<dbReference type="PANTHER" id="PTHR43280:SF34">
    <property type="entry name" value="ARAC-FAMILY TRANSCRIPTIONAL REGULATOR"/>
    <property type="match status" value="1"/>
</dbReference>
<accession>A0A2M9HC75</accession>
<evidence type="ECO:0000313" key="6">
    <source>
        <dbReference type="Proteomes" id="UP000231451"/>
    </source>
</evidence>